<dbReference type="InterPro" id="IPR050398">
    <property type="entry name" value="HssS/ArlS-like"/>
</dbReference>
<dbReference type="CDD" id="cd06225">
    <property type="entry name" value="HAMP"/>
    <property type="match status" value="1"/>
</dbReference>
<evidence type="ECO:0000259" key="19">
    <source>
        <dbReference type="PROSITE" id="PS50885"/>
    </source>
</evidence>
<dbReference type="SMART" id="SM00388">
    <property type="entry name" value="HisKA"/>
    <property type="match status" value="1"/>
</dbReference>
<dbReference type="PRINTS" id="PR00344">
    <property type="entry name" value="BCTRLSENSOR"/>
</dbReference>
<evidence type="ECO:0000256" key="8">
    <source>
        <dbReference type="ARBA" id="ARBA00022741"/>
    </source>
</evidence>
<dbReference type="InterPro" id="IPR003594">
    <property type="entry name" value="HATPase_dom"/>
</dbReference>
<evidence type="ECO:0000256" key="10">
    <source>
        <dbReference type="ARBA" id="ARBA00022840"/>
    </source>
</evidence>
<dbReference type="Proteomes" id="UP001306950">
    <property type="component" value="Unassembled WGS sequence"/>
</dbReference>
<dbReference type="RefSeq" id="WP_331848950.1">
    <property type="nucleotide sequence ID" value="NZ_JAZHPZ010000018.1"/>
</dbReference>
<dbReference type="SUPFAM" id="SSF47384">
    <property type="entry name" value="Homodimeric domain of signal transducing histidine kinase"/>
    <property type="match status" value="1"/>
</dbReference>
<evidence type="ECO:0000256" key="7">
    <source>
        <dbReference type="ARBA" id="ARBA00022692"/>
    </source>
</evidence>
<protein>
    <recommendedName>
        <fullName evidence="16">Heme sensor protein HssS</fullName>
        <ecNumber evidence="3">2.7.13.3</ecNumber>
    </recommendedName>
</protein>
<reference evidence="20 21" key="1">
    <citation type="submission" date="2024-02" db="EMBL/GenBank/DDBJ databases">
        <title>A nitrogen-fixing paenibacillus bacterium.</title>
        <authorList>
            <person name="Zhang W.L."/>
            <person name="Chen S.F."/>
        </authorList>
    </citation>
    <scope>NUCLEOTIDE SEQUENCE [LARGE SCALE GENOMIC DNA]</scope>
    <source>
        <strain evidence="20 21">M1</strain>
    </source>
</reference>
<organism evidence="20 21">
    <name type="scientific">Paenibacillus haidiansis</name>
    <dbReference type="NCBI Taxonomy" id="1574488"/>
    <lineage>
        <taxon>Bacteria</taxon>
        <taxon>Bacillati</taxon>
        <taxon>Bacillota</taxon>
        <taxon>Bacilli</taxon>
        <taxon>Bacillales</taxon>
        <taxon>Paenibacillaceae</taxon>
        <taxon>Paenibacillus</taxon>
    </lineage>
</organism>
<dbReference type="InterPro" id="IPR003661">
    <property type="entry name" value="HisK_dim/P_dom"/>
</dbReference>
<dbReference type="CDD" id="cd00082">
    <property type="entry name" value="HisKA"/>
    <property type="match status" value="1"/>
</dbReference>
<dbReference type="EC" id="2.7.13.3" evidence="3"/>
<evidence type="ECO:0000313" key="21">
    <source>
        <dbReference type="Proteomes" id="UP001306950"/>
    </source>
</evidence>
<comment type="caution">
    <text evidence="20">The sequence shown here is derived from an EMBL/GenBank/DDBJ whole genome shotgun (WGS) entry which is preliminary data.</text>
</comment>
<evidence type="ECO:0000256" key="15">
    <source>
        <dbReference type="ARBA" id="ARBA00037219"/>
    </source>
</evidence>
<proteinExistence type="predicted"/>
<dbReference type="InterPro" id="IPR003660">
    <property type="entry name" value="HAMP_dom"/>
</dbReference>
<evidence type="ECO:0000256" key="2">
    <source>
        <dbReference type="ARBA" id="ARBA00004651"/>
    </source>
</evidence>
<feature type="domain" description="HAMP" evidence="19">
    <location>
        <begin position="174"/>
        <end position="226"/>
    </location>
</feature>
<evidence type="ECO:0000256" key="16">
    <source>
        <dbReference type="ARBA" id="ARBA00040841"/>
    </source>
</evidence>
<keyword evidence="9 20" id="KW-0418">Kinase</keyword>
<dbReference type="EMBL" id="JAZHPZ010000018">
    <property type="protein sequence ID" value="MEF2968778.1"/>
    <property type="molecule type" value="Genomic_DNA"/>
</dbReference>
<dbReference type="PROSITE" id="PS50885">
    <property type="entry name" value="HAMP"/>
    <property type="match status" value="1"/>
</dbReference>
<keyword evidence="14 17" id="KW-0472">Membrane</keyword>
<evidence type="ECO:0000256" key="5">
    <source>
        <dbReference type="ARBA" id="ARBA00022553"/>
    </source>
</evidence>
<dbReference type="SUPFAM" id="SSF55874">
    <property type="entry name" value="ATPase domain of HSP90 chaperone/DNA topoisomerase II/histidine kinase"/>
    <property type="match status" value="1"/>
</dbReference>
<accession>A0ABU7VZS4</accession>
<keyword evidence="12" id="KW-0902">Two-component regulatory system</keyword>
<dbReference type="GO" id="GO:0016301">
    <property type="term" value="F:kinase activity"/>
    <property type="evidence" value="ECO:0007669"/>
    <property type="project" value="UniProtKB-KW"/>
</dbReference>
<evidence type="ECO:0000256" key="13">
    <source>
        <dbReference type="ARBA" id="ARBA00023026"/>
    </source>
</evidence>
<keyword evidence="10" id="KW-0067">ATP-binding</keyword>
<dbReference type="InterPro" id="IPR036097">
    <property type="entry name" value="HisK_dim/P_sf"/>
</dbReference>
<evidence type="ECO:0000256" key="9">
    <source>
        <dbReference type="ARBA" id="ARBA00022777"/>
    </source>
</evidence>
<keyword evidence="13" id="KW-0843">Virulence</keyword>
<dbReference type="Gene3D" id="6.10.340.10">
    <property type="match status" value="1"/>
</dbReference>
<keyword evidence="5" id="KW-0597">Phosphoprotein</keyword>
<dbReference type="InterPro" id="IPR005467">
    <property type="entry name" value="His_kinase_dom"/>
</dbReference>
<sequence>MIKSLYIRIVLMFLSAIIVSLLASSIIAGELFKKSTHEQTQDFLVSMGHSLVRIFERSGFDNRGAVMDDMSNFPVIVGVQIYDESSRVEKYGLDINIPVSEEEVEKVRQGQTVRGSADGHIYVGINFNYQNQTYAMFIRPVLNKNIGNPVSGIISTMVLIVMIGGSLFFIVEAAFLVHPLRKLTEATRRMSKGDFNVDLKVKRKDEIGVLVQSFDEMRQQLHKIEQMRQDFVSNVSHEIQSPLTSIHGFALALKDETLVSNDRERYLDIIITESERVSRMSDNLLKLASLDSDHHPFHPETFRLDEQIKQTVVAFEPQWSAKGIAIHLDLPVVKITGDRDGLNQVWINLLSNSIKFTPQKGGITITLQQDINRVEITFADTGIGIAEEDQNHIFERFYKADRSRNRIYGGNGLGLAIVGKIVGLHHGEIKVRSKLGSGTEIVVILPYYDFNFK</sequence>
<evidence type="ECO:0000259" key="18">
    <source>
        <dbReference type="PROSITE" id="PS50109"/>
    </source>
</evidence>
<dbReference type="PANTHER" id="PTHR45528:SF11">
    <property type="entry name" value="HISTIDINE KINASE"/>
    <property type="match status" value="1"/>
</dbReference>
<gene>
    <name evidence="20" type="ORF">V3851_23530</name>
</gene>
<comment type="subcellular location">
    <subcellularLocation>
        <location evidence="2">Cell membrane</location>
        <topology evidence="2">Multi-pass membrane protein</topology>
    </subcellularLocation>
</comment>
<dbReference type="InterPro" id="IPR036890">
    <property type="entry name" value="HATPase_C_sf"/>
</dbReference>
<evidence type="ECO:0000256" key="4">
    <source>
        <dbReference type="ARBA" id="ARBA00022475"/>
    </source>
</evidence>
<dbReference type="Pfam" id="PF00512">
    <property type="entry name" value="HisKA"/>
    <property type="match status" value="1"/>
</dbReference>
<keyword evidence="21" id="KW-1185">Reference proteome</keyword>
<dbReference type="InterPro" id="IPR004358">
    <property type="entry name" value="Sig_transdc_His_kin-like_C"/>
</dbReference>
<feature type="transmembrane region" description="Helical" evidence="17">
    <location>
        <begin position="153"/>
        <end position="180"/>
    </location>
</feature>
<dbReference type="Gene3D" id="3.30.565.10">
    <property type="entry name" value="Histidine kinase-like ATPase, C-terminal domain"/>
    <property type="match status" value="1"/>
</dbReference>
<keyword evidence="6" id="KW-0808">Transferase</keyword>
<comment type="function">
    <text evidence="15">Member of the two-component regulatory system HssS/HssR involved in intracellular heme homeostasis and tempering of staphylococcal virulence. HssS functions as a heme sensor histidine kinase which is autophosphorylated at a histidine residue and transfers its phosphate group to an aspartate residue of HssR. HssR/HssS activates the expression of hrtAB, an efflux pump, in response to extracellular heme, hemin, hemoglobin or blood.</text>
</comment>
<dbReference type="Gene3D" id="1.10.287.130">
    <property type="match status" value="1"/>
</dbReference>
<evidence type="ECO:0000256" key="6">
    <source>
        <dbReference type="ARBA" id="ARBA00022679"/>
    </source>
</evidence>
<name>A0ABU7VZS4_9BACL</name>
<evidence type="ECO:0000256" key="14">
    <source>
        <dbReference type="ARBA" id="ARBA00023136"/>
    </source>
</evidence>
<evidence type="ECO:0000313" key="20">
    <source>
        <dbReference type="EMBL" id="MEF2968778.1"/>
    </source>
</evidence>
<dbReference type="Pfam" id="PF00672">
    <property type="entry name" value="HAMP"/>
    <property type="match status" value="1"/>
</dbReference>
<evidence type="ECO:0000256" key="17">
    <source>
        <dbReference type="SAM" id="Phobius"/>
    </source>
</evidence>
<dbReference type="SMART" id="SM00304">
    <property type="entry name" value="HAMP"/>
    <property type="match status" value="1"/>
</dbReference>
<keyword evidence="7 17" id="KW-0812">Transmembrane</keyword>
<keyword evidence="4" id="KW-1003">Cell membrane</keyword>
<evidence type="ECO:0000256" key="11">
    <source>
        <dbReference type="ARBA" id="ARBA00022989"/>
    </source>
</evidence>
<evidence type="ECO:0000256" key="1">
    <source>
        <dbReference type="ARBA" id="ARBA00000085"/>
    </source>
</evidence>
<evidence type="ECO:0000256" key="3">
    <source>
        <dbReference type="ARBA" id="ARBA00012438"/>
    </source>
</evidence>
<keyword evidence="11 17" id="KW-1133">Transmembrane helix</keyword>
<dbReference type="SUPFAM" id="SSF158472">
    <property type="entry name" value="HAMP domain-like"/>
    <property type="match status" value="1"/>
</dbReference>
<dbReference type="SMART" id="SM00387">
    <property type="entry name" value="HATPase_c"/>
    <property type="match status" value="1"/>
</dbReference>
<dbReference type="PROSITE" id="PS50109">
    <property type="entry name" value="HIS_KIN"/>
    <property type="match status" value="1"/>
</dbReference>
<evidence type="ECO:0000256" key="12">
    <source>
        <dbReference type="ARBA" id="ARBA00023012"/>
    </source>
</evidence>
<comment type="catalytic activity">
    <reaction evidence="1">
        <text>ATP + protein L-histidine = ADP + protein N-phospho-L-histidine.</text>
        <dbReference type="EC" id="2.7.13.3"/>
    </reaction>
</comment>
<dbReference type="CDD" id="cd16922">
    <property type="entry name" value="HATPase_EvgS-ArcB-TorS-like"/>
    <property type="match status" value="1"/>
</dbReference>
<keyword evidence="8" id="KW-0547">Nucleotide-binding</keyword>
<dbReference type="Pfam" id="PF02518">
    <property type="entry name" value="HATPase_c"/>
    <property type="match status" value="1"/>
</dbReference>
<feature type="domain" description="Histidine kinase" evidence="18">
    <location>
        <begin position="234"/>
        <end position="449"/>
    </location>
</feature>
<dbReference type="PANTHER" id="PTHR45528">
    <property type="entry name" value="SENSOR HISTIDINE KINASE CPXA"/>
    <property type="match status" value="1"/>
</dbReference>